<reference evidence="5" key="1">
    <citation type="submission" date="2019-09" db="EMBL/GenBank/DDBJ databases">
        <title>Mumia zhuanghuii sp. nov. isolated from the intestinal contents of plateau pika (Ochotona curzoniae) in the Qinghai-Tibet plateau of China.</title>
        <authorList>
            <person name="Tian Z."/>
        </authorList>
    </citation>
    <scope>NUCLEOTIDE SEQUENCE [LARGE SCALE GENOMIC DNA]</scope>
    <source>
        <strain evidence="5">JCM 30598</strain>
    </source>
</reference>
<evidence type="ECO:0000259" key="3">
    <source>
        <dbReference type="Pfam" id="PF13193"/>
    </source>
</evidence>
<dbReference type="Pfam" id="PF00501">
    <property type="entry name" value="AMP-binding"/>
    <property type="match status" value="1"/>
</dbReference>
<dbReference type="PANTHER" id="PTHR43767:SF10">
    <property type="entry name" value="SURFACTIN SYNTHASE SUBUNIT 1"/>
    <property type="match status" value="1"/>
</dbReference>
<feature type="domain" description="AMP-binding enzyme C-terminal" evidence="3">
    <location>
        <begin position="476"/>
        <end position="553"/>
    </location>
</feature>
<dbReference type="InterPro" id="IPR000873">
    <property type="entry name" value="AMP-dep_synth/lig_dom"/>
</dbReference>
<evidence type="ECO:0000259" key="2">
    <source>
        <dbReference type="Pfam" id="PF00501"/>
    </source>
</evidence>
<evidence type="ECO:0000256" key="1">
    <source>
        <dbReference type="SAM" id="MobiDB-lite"/>
    </source>
</evidence>
<proteinExistence type="predicted"/>
<protein>
    <submittedName>
        <fullName evidence="4">AMP-binding protein</fullName>
    </submittedName>
</protein>
<comment type="caution">
    <text evidence="4">The sequence shown here is derived from an EMBL/GenBank/DDBJ whole genome shotgun (WGS) entry which is preliminary data.</text>
</comment>
<dbReference type="PANTHER" id="PTHR43767">
    <property type="entry name" value="LONG-CHAIN-FATTY-ACID--COA LIGASE"/>
    <property type="match status" value="1"/>
</dbReference>
<dbReference type="InterPro" id="IPR042099">
    <property type="entry name" value="ANL_N_sf"/>
</dbReference>
<dbReference type="InterPro" id="IPR050237">
    <property type="entry name" value="ATP-dep_AMP-bd_enzyme"/>
</dbReference>
<dbReference type="AlphaFoldDB" id="A0A5J5IXF4"/>
<dbReference type="Gene3D" id="3.30.300.30">
    <property type="match status" value="1"/>
</dbReference>
<keyword evidence="5" id="KW-1185">Reference proteome</keyword>
<dbReference type="Proteomes" id="UP000325827">
    <property type="component" value="Unassembled WGS sequence"/>
</dbReference>
<name>A0A5J5IXF4_9MICO</name>
<dbReference type="EMBL" id="VYSA01000004">
    <property type="protein sequence ID" value="KAA9105935.1"/>
    <property type="molecule type" value="Genomic_DNA"/>
</dbReference>
<gene>
    <name evidence="4" type="ORF">F6B43_16360</name>
</gene>
<evidence type="ECO:0000313" key="5">
    <source>
        <dbReference type="Proteomes" id="UP000325827"/>
    </source>
</evidence>
<dbReference type="InterPro" id="IPR020845">
    <property type="entry name" value="AMP-binding_CS"/>
</dbReference>
<feature type="region of interest" description="Disordered" evidence="1">
    <location>
        <begin position="553"/>
        <end position="573"/>
    </location>
</feature>
<evidence type="ECO:0000313" key="4">
    <source>
        <dbReference type="EMBL" id="KAA9105935.1"/>
    </source>
</evidence>
<dbReference type="SUPFAM" id="SSF56801">
    <property type="entry name" value="Acetyl-CoA synthetase-like"/>
    <property type="match status" value="1"/>
</dbReference>
<dbReference type="Pfam" id="PF13193">
    <property type="entry name" value="AMP-binding_C"/>
    <property type="match status" value="1"/>
</dbReference>
<dbReference type="GO" id="GO:0016877">
    <property type="term" value="F:ligase activity, forming carbon-sulfur bonds"/>
    <property type="evidence" value="ECO:0007669"/>
    <property type="project" value="UniProtKB-ARBA"/>
</dbReference>
<dbReference type="PROSITE" id="PS00455">
    <property type="entry name" value="AMP_BINDING"/>
    <property type="match status" value="1"/>
</dbReference>
<accession>A0A5J5IXF4</accession>
<organism evidence="4 5">
    <name type="scientific">Microbacterium rhizomatis</name>
    <dbReference type="NCBI Taxonomy" id="1631477"/>
    <lineage>
        <taxon>Bacteria</taxon>
        <taxon>Bacillati</taxon>
        <taxon>Actinomycetota</taxon>
        <taxon>Actinomycetes</taxon>
        <taxon>Micrococcales</taxon>
        <taxon>Microbacteriaceae</taxon>
        <taxon>Microbacterium</taxon>
    </lineage>
</organism>
<dbReference type="InterPro" id="IPR025110">
    <property type="entry name" value="AMP-bd_C"/>
</dbReference>
<sequence>MEYGVCAVTHRTIVARNVAVAGTLKLELGSTNVAVVSSLLAPPSPVDADARALGRIAQGPVNSGPDNVYGFAETRPSAVALIDARSGEVLTYGGLGARANAIANALLAAGAQAGDVLASIQRNSFAQWELVTAAFQIGLRVVPIASTSTREEFEWILQDCAPSIVVVDAPIVPHVEGVLPVTVATRIVVGGVQPGWVAFDQMRQSADIGSPRARQAGIFMHYTAGTTGRPKAVHRAMAHTPPELVAHRIAETYTRTFHLPTDGVALLCSPAHHAAPGNFVWAMLNVGYPVVILDRFDAKAVLSAIRTHGITTLSVVPTHVYRLLQALDQGRGGNCELLSLRTILVAGAAFPAHIKAHALARLGPIVWELYAATEAFICAISPEDALTHPGSVGKPNHVRILNAKGSRVPRGEIGTVWFRLSSATRFHYTSQSATAARVRYATCGDLGFLDVDGFLHLTDRRVDIITSGGINISPREVEDVLSDMPATVEAIVVGVPDEEWGRRVVAVVELYPKSDIDTAESALRAQCTERLSSAKHPRQYIFVDELPRSAIGKPDRQKAVEVASNHPSLASRT</sequence>
<dbReference type="InterPro" id="IPR045851">
    <property type="entry name" value="AMP-bd_C_sf"/>
</dbReference>
<dbReference type="Gene3D" id="3.40.50.12780">
    <property type="entry name" value="N-terminal domain of ligase-like"/>
    <property type="match status" value="1"/>
</dbReference>
<feature type="domain" description="AMP-dependent synthetase/ligase" evidence="2">
    <location>
        <begin position="72"/>
        <end position="420"/>
    </location>
</feature>
<dbReference type="OrthoDB" id="9803968at2"/>